<keyword evidence="2" id="KW-1185">Reference proteome</keyword>
<dbReference type="AlphaFoldDB" id="A0A5B7GIM0"/>
<name>A0A5B7GIM0_PORTR</name>
<gene>
    <name evidence="1" type="ORF">E2C01_050844</name>
</gene>
<accession>A0A5B7GIM0</accession>
<protein>
    <submittedName>
        <fullName evidence="1">Uncharacterized protein</fullName>
    </submittedName>
</protein>
<reference evidence="1 2" key="1">
    <citation type="submission" date="2019-05" db="EMBL/GenBank/DDBJ databases">
        <title>Another draft genome of Portunus trituberculatus and its Hox gene families provides insights of decapod evolution.</title>
        <authorList>
            <person name="Jeong J.-H."/>
            <person name="Song I."/>
            <person name="Kim S."/>
            <person name="Choi T."/>
            <person name="Kim D."/>
            <person name="Ryu S."/>
            <person name="Kim W."/>
        </authorList>
    </citation>
    <scope>NUCLEOTIDE SEQUENCE [LARGE SCALE GENOMIC DNA]</scope>
    <source>
        <tissue evidence="1">Muscle</tissue>
    </source>
</reference>
<proteinExistence type="predicted"/>
<organism evidence="1 2">
    <name type="scientific">Portunus trituberculatus</name>
    <name type="common">Swimming crab</name>
    <name type="synonym">Neptunus trituberculatus</name>
    <dbReference type="NCBI Taxonomy" id="210409"/>
    <lineage>
        <taxon>Eukaryota</taxon>
        <taxon>Metazoa</taxon>
        <taxon>Ecdysozoa</taxon>
        <taxon>Arthropoda</taxon>
        <taxon>Crustacea</taxon>
        <taxon>Multicrustacea</taxon>
        <taxon>Malacostraca</taxon>
        <taxon>Eumalacostraca</taxon>
        <taxon>Eucarida</taxon>
        <taxon>Decapoda</taxon>
        <taxon>Pleocyemata</taxon>
        <taxon>Brachyura</taxon>
        <taxon>Eubrachyura</taxon>
        <taxon>Portunoidea</taxon>
        <taxon>Portunidae</taxon>
        <taxon>Portuninae</taxon>
        <taxon>Portunus</taxon>
    </lineage>
</organism>
<dbReference type="EMBL" id="VSRR010014323">
    <property type="protein sequence ID" value="MPC56878.1"/>
    <property type="molecule type" value="Genomic_DNA"/>
</dbReference>
<dbReference type="Proteomes" id="UP000324222">
    <property type="component" value="Unassembled WGS sequence"/>
</dbReference>
<dbReference type="OrthoDB" id="6372953at2759"/>
<evidence type="ECO:0000313" key="1">
    <source>
        <dbReference type="EMBL" id="MPC56878.1"/>
    </source>
</evidence>
<comment type="caution">
    <text evidence="1">The sequence shown here is derived from an EMBL/GenBank/DDBJ whole genome shotgun (WGS) entry which is preliminary data.</text>
</comment>
<evidence type="ECO:0000313" key="2">
    <source>
        <dbReference type="Proteomes" id="UP000324222"/>
    </source>
</evidence>
<sequence>MYEDPEDMAGVMNNGFQSVLPRESNFKCQTPVELSDGVREIQVSAEVSCAVQQLDVMHDVMLVVWHQEF</sequence>